<dbReference type="Proteomes" id="UP000284407">
    <property type="component" value="Unassembled WGS sequence"/>
</dbReference>
<organism evidence="2 3">
    <name type="scientific">Sulfitobacter guttiformis</name>
    <dbReference type="NCBI Taxonomy" id="74349"/>
    <lineage>
        <taxon>Bacteria</taxon>
        <taxon>Pseudomonadati</taxon>
        <taxon>Pseudomonadota</taxon>
        <taxon>Alphaproteobacteria</taxon>
        <taxon>Rhodobacterales</taxon>
        <taxon>Roseobacteraceae</taxon>
        <taxon>Sulfitobacter</taxon>
    </lineage>
</organism>
<comment type="caution">
    <text evidence="2">The sequence shown here is derived from an EMBL/GenBank/DDBJ whole genome shotgun (WGS) entry which is preliminary data.</text>
</comment>
<protein>
    <submittedName>
        <fullName evidence="2">Uncharacterized protein DUF563</fullName>
    </submittedName>
</protein>
<gene>
    <name evidence="2" type="ORF">C8N30_3863</name>
</gene>
<keyword evidence="3" id="KW-1185">Reference proteome</keyword>
<sequence>MTNAPQPNIVQLRDTAVAPFIYKRPLFRGGIDAAVCPPEGRMKRGPALRDEPHDIIRKKVSFFGRPSNHKALKGRYLFGGPVWNHFGHFFVDCIHRLWALKQNGESYDGVVFLAVQGLQNIQTPEHLANAAPPKFLADLMTLLDMPDVPVIFVRDIAVFEHLDVPEPGTAPRCEIEPFYRPYLDLYQEILTDKLAPQIRTAPEKIYMGRSHLLNKGGILGCSYFEARVREAGVHCSLPEKLSLADQLAHLIGASSILFDEGSAAHPTQVLSKVSTEFCMLPRRANNESFGKAISQRAPFFLMTNGENIETLPDRFGSTSSPGGLAIYRDPLPVYQKLKKHGFVKGPFDPDAYRAAELADLDASGSKTPEIKEARTKKLQELRS</sequence>
<accession>A0A420DG97</accession>
<evidence type="ECO:0000313" key="3">
    <source>
        <dbReference type="Proteomes" id="UP000284407"/>
    </source>
</evidence>
<name>A0A420DG97_9RHOB</name>
<dbReference type="STRING" id="1443111.Z949_130"/>
<feature type="region of interest" description="Disordered" evidence="1">
    <location>
        <begin position="362"/>
        <end position="383"/>
    </location>
</feature>
<dbReference type="AlphaFoldDB" id="A0A420DG97"/>
<evidence type="ECO:0000313" key="2">
    <source>
        <dbReference type="EMBL" id="RKE92106.1"/>
    </source>
</evidence>
<evidence type="ECO:0000256" key="1">
    <source>
        <dbReference type="SAM" id="MobiDB-lite"/>
    </source>
</evidence>
<reference evidence="2 3" key="1">
    <citation type="submission" date="2018-09" db="EMBL/GenBank/DDBJ databases">
        <title>Genomic Encyclopedia of Archaeal and Bacterial Type Strains, Phase II (KMG-II): from individual species to whole genera.</title>
        <authorList>
            <person name="Goeker M."/>
        </authorList>
    </citation>
    <scope>NUCLEOTIDE SEQUENCE [LARGE SCALE GENOMIC DNA]</scope>
    <source>
        <strain evidence="2 3">DSM 11458</strain>
    </source>
</reference>
<feature type="compositionally biased region" description="Basic and acidic residues" evidence="1">
    <location>
        <begin position="368"/>
        <end position="383"/>
    </location>
</feature>
<dbReference type="EMBL" id="RAQK01000003">
    <property type="protein sequence ID" value="RKE92106.1"/>
    <property type="molecule type" value="Genomic_DNA"/>
</dbReference>
<proteinExistence type="predicted"/>